<evidence type="ECO:0008006" key="4">
    <source>
        <dbReference type="Google" id="ProtNLM"/>
    </source>
</evidence>
<dbReference type="Proteomes" id="UP001596161">
    <property type="component" value="Unassembled WGS sequence"/>
</dbReference>
<reference evidence="3" key="1">
    <citation type="journal article" date="2019" name="Int. J. Syst. Evol. Microbiol.">
        <title>The Global Catalogue of Microorganisms (GCM) 10K type strain sequencing project: providing services to taxonomists for standard genome sequencing and annotation.</title>
        <authorList>
            <consortium name="The Broad Institute Genomics Platform"/>
            <consortium name="The Broad Institute Genome Sequencing Center for Infectious Disease"/>
            <person name="Wu L."/>
            <person name="Ma J."/>
        </authorList>
    </citation>
    <scope>NUCLEOTIDE SEQUENCE [LARGE SCALE GENOMIC DNA]</scope>
    <source>
        <strain evidence="3">KACC 12602</strain>
    </source>
</reference>
<name>A0ABW0EAL1_9BACT</name>
<dbReference type="EMBL" id="JBHSKT010000007">
    <property type="protein sequence ID" value="MFC5271418.1"/>
    <property type="molecule type" value="Genomic_DNA"/>
</dbReference>
<sequence>MKNKLLFALAFLGLSTTAFAQFSDSTETQNHLGIIAKPRLEKIFTANQSLPVGLIYKRQVKSDQALRFSAIGFYNRTVSDFGNNNYGEFFDETTESSWQTMIGYEWQKPLSKRWNFYYGAELGISSYKISKKTKFSNFQNNLPLNQVILYPNHTNHNSVNYLLQHFAGFRLNLHTKLYLATETTIAFRYSKNRDEHNEFTVSNDGTNGKTEKIRTNTFENYNLRYFPLSNIQLVYKF</sequence>
<dbReference type="RefSeq" id="WP_378017782.1">
    <property type="nucleotide sequence ID" value="NZ_JBHSKT010000007.1"/>
</dbReference>
<comment type="caution">
    <text evidence="2">The sequence shown here is derived from an EMBL/GenBank/DDBJ whole genome shotgun (WGS) entry which is preliminary data.</text>
</comment>
<feature type="signal peptide" evidence="1">
    <location>
        <begin position="1"/>
        <end position="20"/>
    </location>
</feature>
<keyword evidence="1" id="KW-0732">Signal</keyword>
<feature type="chain" id="PRO_5047382194" description="DUF481 domain-containing protein" evidence="1">
    <location>
        <begin position="21"/>
        <end position="237"/>
    </location>
</feature>
<evidence type="ECO:0000256" key="1">
    <source>
        <dbReference type="SAM" id="SignalP"/>
    </source>
</evidence>
<proteinExistence type="predicted"/>
<protein>
    <recommendedName>
        <fullName evidence="4">DUF481 domain-containing protein</fullName>
    </recommendedName>
</protein>
<accession>A0ABW0EAL1</accession>
<organism evidence="2 3">
    <name type="scientific">Adhaeribacter terreus</name>
    <dbReference type="NCBI Taxonomy" id="529703"/>
    <lineage>
        <taxon>Bacteria</taxon>
        <taxon>Pseudomonadati</taxon>
        <taxon>Bacteroidota</taxon>
        <taxon>Cytophagia</taxon>
        <taxon>Cytophagales</taxon>
        <taxon>Hymenobacteraceae</taxon>
        <taxon>Adhaeribacter</taxon>
    </lineage>
</organism>
<keyword evidence="3" id="KW-1185">Reference proteome</keyword>
<gene>
    <name evidence="2" type="ORF">ACFPIB_12405</name>
</gene>
<evidence type="ECO:0000313" key="3">
    <source>
        <dbReference type="Proteomes" id="UP001596161"/>
    </source>
</evidence>
<evidence type="ECO:0000313" key="2">
    <source>
        <dbReference type="EMBL" id="MFC5271418.1"/>
    </source>
</evidence>